<gene>
    <name evidence="3" type="ORF">ED312_01955</name>
</gene>
<evidence type="ECO:0000256" key="1">
    <source>
        <dbReference type="SAM" id="MobiDB-lite"/>
    </source>
</evidence>
<keyword evidence="4" id="KW-1185">Reference proteome</keyword>
<feature type="chain" id="PRO_5017950762" evidence="2">
    <location>
        <begin position="26"/>
        <end position="565"/>
    </location>
</feature>
<dbReference type="AlphaFoldDB" id="A0A3N0F1N1"/>
<evidence type="ECO:0000313" key="4">
    <source>
        <dbReference type="Proteomes" id="UP000267469"/>
    </source>
</evidence>
<proteinExistence type="predicted"/>
<dbReference type="OrthoDB" id="1466062at2"/>
<feature type="region of interest" description="Disordered" evidence="1">
    <location>
        <begin position="100"/>
        <end position="120"/>
    </location>
</feature>
<dbReference type="PROSITE" id="PS51257">
    <property type="entry name" value="PROKAR_LIPOPROTEIN"/>
    <property type="match status" value="1"/>
</dbReference>
<keyword evidence="2" id="KW-0732">Signal</keyword>
<reference evidence="3 4" key="1">
    <citation type="submission" date="2018-10" db="EMBL/GenBank/DDBJ databases">
        <title>Sinomicrobium pectinilyticum sp. nov., a pectinase-producing bacterium isolated from alkaline and saline soil, and emended description of the genus Sinomicrobium.</title>
        <authorList>
            <person name="Cheng B."/>
            <person name="Li C."/>
            <person name="Lai Q."/>
            <person name="Du M."/>
            <person name="Shao Z."/>
            <person name="Xu P."/>
            <person name="Yang C."/>
        </authorList>
    </citation>
    <scope>NUCLEOTIDE SEQUENCE [LARGE SCALE GENOMIC DNA]</scope>
    <source>
        <strain evidence="3 4">5DNS001</strain>
    </source>
</reference>
<feature type="compositionally biased region" description="Basic and acidic residues" evidence="1">
    <location>
        <begin position="104"/>
        <end position="119"/>
    </location>
</feature>
<dbReference type="EMBL" id="RJTM01000009">
    <property type="protein sequence ID" value="RNL93975.1"/>
    <property type="molecule type" value="Genomic_DNA"/>
</dbReference>
<evidence type="ECO:0000313" key="3">
    <source>
        <dbReference type="EMBL" id="RNL93975.1"/>
    </source>
</evidence>
<comment type="caution">
    <text evidence="3">The sequence shown here is derived from an EMBL/GenBank/DDBJ whole genome shotgun (WGS) entry which is preliminary data.</text>
</comment>
<sequence>MKKVNFQSYKAILLLGGIAFFASCSDDVNTIGTDIIGDGNFETERVEFEVYAYNRNLTGVQTNGLPLYQLGVYNDPIYGRSEASIVSQLSLTNTRPVFGASTQQREDEYANDNDPKTTPENETVTKVYLNIPFFGNVADGETENNDSGTPVARKYDLDSIYGSKTAEFHFKVEELTYYLRDLDPSSGFQEQQEYFSDKDFSSNTGMVLRDTIVKISNLEELIYKEDDPDTPDEDESQEVETRLSPRIRVELEPAYFQQILDKEGSSELMSNNNFKEFIKGLRFSASGFSDDALMLLDWNNANVEVEYEYDRVDTANDNKIIKGSSSFTLSLAAFSTDASSGARTRRNNVANRIINEPYPAEIDEQLDNGANASRLYLKGGAGTVAELRLFDPKGSSEVLDGYKKRGWIINEANLTFYVDREKLDAYPEVREPSRIYVYNMDNDSIIADVELDYTVNQDKDLSRQIYGGILKKEDDKGISYKIRLTEHVDRILNKNSTNVRLGLTLTANINNTRNISARGNVQDSVLVAPEASVITPLSTVLYGNNVGEEDKDKRLKLEIFYTEVE</sequence>
<evidence type="ECO:0000256" key="2">
    <source>
        <dbReference type="SAM" id="SignalP"/>
    </source>
</evidence>
<organism evidence="3 4">
    <name type="scientific">Sinomicrobium pectinilyticum</name>
    <dbReference type="NCBI Taxonomy" id="1084421"/>
    <lineage>
        <taxon>Bacteria</taxon>
        <taxon>Pseudomonadati</taxon>
        <taxon>Bacteroidota</taxon>
        <taxon>Flavobacteriia</taxon>
        <taxon>Flavobacteriales</taxon>
        <taxon>Flavobacteriaceae</taxon>
        <taxon>Sinomicrobium</taxon>
    </lineage>
</organism>
<feature type="signal peptide" evidence="2">
    <location>
        <begin position="1"/>
        <end position="25"/>
    </location>
</feature>
<name>A0A3N0F1N1_SINP1</name>
<dbReference type="RefSeq" id="WP_123214319.1">
    <property type="nucleotide sequence ID" value="NZ_RJTM01000009.1"/>
</dbReference>
<dbReference type="Pfam" id="PF14092">
    <property type="entry name" value="DUF4270"/>
    <property type="match status" value="1"/>
</dbReference>
<protein>
    <submittedName>
        <fullName evidence="3">DUF4270 domain-containing protein</fullName>
    </submittedName>
</protein>
<dbReference type="InterPro" id="IPR025366">
    <property type="entry name" value="DUF4270"/>
</dbReference>
<accession>A0A3N0F1N1</accession>
<dbReference type="Proteomes" id="UP000267469">
    <property type="component" value="Unassembled WGS sequence"/>
</dbReference>